<dbReference type="InterPro" id="IPR046863">
    <property type="entry name" value="MbnP-like_dom"/>
</dbReference>
<dbReference type="InterPro" id="IPR023977">
    <property type="entry name" value="MbnP-like"/>
</dbReference>
<dbReference type="NCBIfam" id="TIGR04052">
    <property type="entry name" value="MbnP_like_WxW"/>
    <property type="match status" value="1"/>
</dbReference>
<evidence type="ECO:0000259" key="2">
    <source>
        <dbReference type="Pfam" id="PF20243"/>
    </source>
</evidence>
<feature type="domain" description="Copper-binding protein MbnP-like" evidence="2">
    <location>
        <begin position="42"/>
        <end position="274"/>
    </location>
</feature>
<dbReference type="HOGENOM" id="CLU_061770_0_0_6"/>
<feature type="signal peptide" evidence="1">
    <location>
        <begin position="1"/>
        <end position="21"/>
    </location>
</feature>
<dbReference type="STRING" id="1255043.TVNIR_2740"/>
<dbReference type="EMBL" id="CP003989">
    <property type="protein sequence ID" value="AGA34378.1"/>
    <property type="molecule type" value="Genomic_DNA"/>
</dbReference>
<protein>
    <recommendedName>
        <fullName evidence="2">Copper-binding protein MbnP-like domain-containing protein</fullName>
    </recommendedName>
</protein>
<feature type="chain" id="PRO_5003940532" description="Copper-binding protein MbnP-like domain-containing protein" evidence="1">
    <location>
        <begin position="22"/>
        <end position="311"/>
    </location>
</feature>
<keyword evidence="1" id="KW-0732">Signal</keyword>
<evidence type="ECO:0000313" key="4">
    <source>
        <dbReference type="Proteomes" id="UP000010809"/>
    </source>
</evidence>
<evidence type="ECO:0000313" key="3">
    <source>
        <dbReference type="EMBL" id="AGA34378.1"/>
    </source>
</evidence>
<dbReference type="Pfam" id="PF20243">
    <property type="entry name" value="MbnP"/>
    <property type="match status" value="1"/>
</dbReference>
<dbReference type="PATRIC" id="fig|1255043.3.peg.2765"/>
<dbReference type="OrthoDB" id="64245at2"/>
<dbReference type="AlphaFoldDB" id="L0DZC1"/>
<dbReference type="eggNOG" id="ENOG5030DUI">
    <property type="taxonomic scope" value="Bacteria"/>
</dbReference>
<proteinExistence type="predicted"/>
<dbReference type="KEGG" id="tni:TVNIR_2740"/>
<name>L0DZC1_THIND</name>
<organism evidence="3 4">
    <name type="scientific">Thioalkalivibrio nitratireducens (strain DSM 14787 / UNIQEM 213 / ALEN2)</name>
    <dbReference type="NCBI Taxonomy" id="1255043"/>
    <lineage>
        <taxon>Bacteria</taxon>
        <taxon>Pseudomonadati</taxon>
        <taxon>Pseudomonadota</taxon>
        <taxon>Gammaproteobacteria</taxon>
        <taxon>Chromatiales</taxon>
        <taxon>Ectothiorhodospiraceae</taxon>
        <taxon>Thioalkalivibrio</taxon>
    </lineage>
</organism>
<dbReference type="RefSeq" id="WP_015259489.1">
    <property type="nucleotide sequence ID" value="NC_019902.2"/>
</dbReference>
<reference evidence="3" key="1">
    <citation type="submission" date="2015-12" db="EMBL/GenBank/DDBJ databases">
        <authorList>
            <person name="Tikhonova T.V."/>
            <person name="Pavlov A.R."/>
            <person name="Beletsky A.V."/>
            <person name="Mardanov A.V."/>
            <person name="Sorokin D.Y."/>
            <person name="Ravin N.V."/>
            <person name="Popov V.O."/>
        </authorList>
    </citation>
    <scope>NUCLEOTIDE SEQUENCE</scope>
    <source>
        <strain evidence="3">DSM 14787</strain>
    </source>
</reference>
<dbReference type="PROSITE" id="PS51257">
    <property type="entry name" value="PROKAR_LIPOPROTEIN"/>
    <property type="match status" value="1"/>
</dbReference>
<sequence length="311" mass="32848">MHNTHRLLTLAVASAFTAACGGSGSSTGTGDPGQEGLNPTSQEVVIPFQAHAAGTAIACDQPLYGLGLSGTEARLTDFALFVHDVRLVADDGTEIQLELEQSPWQFENVALLDFQNRGDFCLGADKPMNHEVRGTAAYDSAATTIAGLRFTVGVPHDLNHIDASTAPSPLNRTPMFWNWQGGYKFMRFDVEPVGGILRPSDPEFSGSRWNFHLGSTGCTGDPAVGETVSCLHPNRVDVALDGFYPEQSHVNIDYARLVESSNLGIDDGGAAGCMSGTGDPECGPVFQQLGIALGDGPEPSLPQAVFTVGQN</sequence>
<accession>L0DZC1</accession>
<evidence type="ECO:0000256" key="1">
    <source>
        <dbReference type="SAM" id="SignalP"/>
    </source>
</evidence>
<dbReference type="Proteomes" id="UP000010809">
    <property type="component" value="Chromosome"/>
</dbReference>
<keyword evidence="4" id="KW-1185">Reference proteome</keyword>
<gene>
    <name evidence="3" type="ordered locus">TVNIR_2740</name>
</gene>